<dbReference type="SUPFAM" id="SSF48452">
    <property type="entry name" value="TPR-like"/>
    <property type="match status" value="1"/>
</dbReference>
<dbReference type="Gene3D" id="6.10.140.1460">
    <property type="match status" value="1"/>
</dbReference>
<dbReference type="Ensembl" id="ENSMALT00000011832.1">
    <property type="protein sequence ID" value="ENSMALP00000011585.1"/>
    <property type="gene ID" value="ENSMALG00000008234.1"/>
</dbReference>
<dbReference type="InterPro" id="IPR045054">
    <property type="entry name" value="P4HA-like"/>
</dbReference>
<dbReference type="GO" id="GO:0005788">
    <property type="term" value="C:endoplasmic reticulum lumen"/>
    <property type="evidence" value="ECO:0007669"/>
    <property type="project" value="UniProtKB-SubCell"/>
</dbReference>
<evidence type="ECO:0000256" key="7">
    <source>
        <dbReference type="ARBA" id="ARBA00022723"/>
    </source>
</evidence>
<dbReference type="PANTHER" id="PTHR10869:SF223">
    <property type="entry name" value="PROLYL 4-HYDROXYLASE SUBUNIT ALPHA-3"/>
    <property type="match status" value="1"/>
</dbReference>
<dbReference type="PROSITE" id="PS51471">
    <property type="entry name" value="FE2OG_OXY"/>
    <property type="match status" value="1"/>
</dbReference>
<evidence type="ECO:0000256" key="15">
    <source>
        <dbReference type="ARBA" id="ARBA00023180"/>
    </source>
</evidence>
<dbReference type="GO" id="GO:0031418">
    <property type="term" value="F:L-ascorbic acid binding"/>
    <property type="evidence" value="ECO:0007669"/>
    <property type="project" value="UniProtKB-KW"/>
</dbReference>
<sequence length="542" mass="61392">MKCFTCVCFFWGLLTVAVIPLSVGEMYTSLLSVKQAISVERKLIDYLRTYIDHELERLEDIKRFYAKVSDLHSELYKGPETVIANPLVAFTLVKRLHSEWLNVVYSNEALENAQALRSSYKEEEAGLPTLEDLQGAAKALMRLQDVYTLQVASLVRGRFQRVSNGNPIDIYTPAVSVLLSGDDCFLVGKVAYEQEDYYHSVPWLEESVHLFRRTGGEWNLENEGSLEDALDHLAFSHFKTGNVSYALSLSQELLHHDPVNGRVLQNVKKYEKLLVAASPPTGDGLRRPTSKYLRTRDTYERLCQTQGSQPMHFENPRLFCDYFSNDNPGLLLLPAKREVLSLQPYVVLYHNFITDTEAEDIKRVAQPGLRRSVVAAGEKQATADYRISKSAWMKGSAHSIVGRLDQRISMLTGLNVKHPYGEYLQVVNYGIGGHYEPHFDHATSPTSPVFRLKTGNRVATFMIYLSSVEAGGSTAFIYANFSIPVVEKAAIFWWNLHRNGQGDVDTLHAGCPVLFGDKWVANKWIHEYGQEFQHRCNLNPEE</sequence>
<evidence type="ECO:0000256" key="14">
    <source>
        <dbReference type="ARBA" id="ARBA00023004"/>
    </source>
</evidence>
<evidence type="ECO:0000256" key="16">
    <source>
        <dbReference type="ARBA" id="ARBA00052531"/>
    </source>
</evidence>
<evidence type="ECO:0000256" key="2">
    <source>
        <dbReference type="ARBA" id="ARBA00001961"/>
    </source>
</evidence>
<evidence type="ECO:0000256" key="12">
    <source>
        <dbReference type="ARBA" id="ARBA00022964"/>
    </source>
</evidence>
<dbReference type="EC" id="1.14.11.2" evidence="6"/>
<evidence type="ECO:0000256" key="9">
    <source>
        <dbReference type="ARBA" id="ARBA00022803"/>
    </source>
</evidence>
<evidence type="ECO:0000256" key="6">
    <source>
        <dbReference type="ARBA" id="ARBA00012269"/>
    </source>
</evidence>
<name>A0A3Q3J4J2_MONAL</name>
<dbReference type="Pfam" id="PF23558">
    <property type="entry name" value="TPR_P4H"/>
    <property type="match status" value="1"/>
</dbReference>
<dbReference type="InterPro" id="IPR013547">
    <property type="entry name" value="P4H_N"/>
</dbReference>
<dbReference type="RefSeq" id="XP_020444281.1">
    <property type="nucleotide sequence ID" value="XM_020588625.1"/>
</dbReference>
<reference evidence="22" key="2">
    <citation type="submission" date="2025-09" db="UniProtKB">
        <authorList>
            <consortium name="Ensembl"/>
        </authorList>
    </citation>
    <scope>IDENTIFICATION</scope>
</reference>
<keyword evidence="8 20" id="KW-0732">Signal</keyword>
<evidence type="ECO:0000313" key="23">
    <source>
        <dbReference type="Proteomes" id="UP000261600"/>
    </source>
</evidence>
<dbReference type="OrthoDB" id="420380at2759"/>
<evidence type="ECO:0000256" key="4">
    <source>
        <dbReference type="ARBA" id="ARBA00004319"/>
    </source>
</evidence>
<proteinExistence type="inferred from homology"/>
<evidence type="ECO:0000256" key="17">
    <source>
        <dbReference type="ARBA" id="ARBA00066245"/>
    </source>
</evidence>
<protein>
    <recommendedName>
        <fullName evidence="18">Prolyl 4-hydroxylase subunit alpha-3</fullName>
        <ecNumber evidence="6">1.14.11.2</ecNumber>
    </recommendedName>
    <alternativeName>
        <fullName evidence="19">Procollagen-proline,2-oxoglutarate-4-dioxygenase subunit alpha-3</fullName>
    </alternativeName>
</protein>
<dbReference type="InterPro" id="IPR011990">
    <property type="entry name" value="TPR-like_helical_dom_sf"/>
</dbReference>
<accession>A0A3Q3J4J2</accession>
<keyword evidence="7" id="KW-0479">Metal-binding</keyword>
<dbReference type="GO" id="GO:0004656">
    <property type="term" value="F:procollagen-proline 4-dioxygenase activity"/>
    <property type="evidence" value="ECO:0007669"/>
    <property type="project" value="UniProtKB-EC"/>
</dbReference>
<evidence type="ECO:0000256" key="5">
    <source>
        <dbReference type="ARBA" id="ARBA00006511"/>
    </source>
</evidence>
<dbReference type="Gene3D" id="2.60.120.620">
    <property type="entry name" value="q2cbj1_9rhob like domain"/>
    <property type="match status" value="1"/>
</dbReference>
<dbReference type="STRING" id="43700.ENSMALP00000011585"/>
<dbReference type="SMART" id="SM00702">
    <property type="entry name" value="P4Hc"/>
    <property type="match status" value="1"/>
</dbReference>
<evidence type="ECO:0000256" key="11">
    <source>
        <dbReference type="ARBA" id="ARBA00022896"/>
    </source>
</evidence>
<dbReference type="GeneID" id="109953200"/>
<dbReference type="InterPro" id="IPR059068">
    <property type="entry name" value="TPR_P4H"/>
</dbReference>
<reference evidence="22" key="1">
    <citation type="submission" date="2025-08" db="UniProtKB">
        <authorList>
            <consortium name="Ensembl"/>
        </authorList>
    </citation>
    <scope>IDENTIFICATION</scope>
</reference>
<keyword evidence="12" id="KW-0223">Dioxygenase</keyword>
<feature type="chain" id="PRO_5018774681" description="Prolyl 4-hydroxylase subunit alpha-3" evidence="20">
    <location>
        <begin position="25"/>
        <end position="542"/>
    </location>
</feature>
<dbReference type="Gene3D" id="1.25.40.10">
    <property type="entry name" value="Tetratricopeptide repeat domain"/>
    <property type="match status" value="1"/>
</dbReference>
<evidence type="ECO:0000256" key="8">
    <source>
        <dbReference type="ARBA" id="ARBA00022729"/>
    </source>
</evidence>
<evidence type="ECO:0000256" key="18">
    <source>
        <dbReference type="ARBA" id="ARBA00070101"/>
    </source>
</evidence>
<dbReference type="CTD" id="283208"/>
<evidence type="ECO:0000256" key="20">
    <source>
        <dbReference type="SAM" id="SignalP"/>
    </source>
</evidence>
<evidence type="ECO:0000256" key="13">
    <source>
        <dbReference type="ARBA" id="ARBA00023002"/>
    </source>
</evidence>
<evidence type="ECO:0000256" key="10">
    <source>
        <dbReference type="ARBA" id="ARBA00022824"/>
    </source>
</evidence>
<dbReference type="InterPro" id="IPR006620">
    <property type="entry name" value="Pro_4_hyd_alph"/>
</dbReference>
<comment type="similarity">
    <text evidence="5">Belongs to the P4HA family.</text>
</comment>
<dbReference type="GO" id="GO:0005506">
    <property type="term" value="F:iron ion binding"/>
    <property type="evidence" value="ECO:0007669"/>
    <property type="project" value="InterPro"/>
</dbReference>
<dbReference type="Proteomes" id="UP000261600">
    <property type="component" value="Unplaced"/>
</dbReference>
<dbReference type="InterPro" id="IPR005123">
    <property type="entry name" value="Oxoglu/Fe-dep_dioxygenase_dom"/>
</dbReference>
<dbReference type="PANTHER" id="PTHR10869">
    <property type="entry name" value="PROLYL 4-HYDROXYLASE ALPHA SUBUNIT"/>
    <property type="match status" value="1"/>
</dbReference>
<keyword evidence="13" id="KW-0560">Oxidoreductase</keyword>
<comment type="subunit">
    <text evidence="17">Heterotetramer of two alpha-3 chains and two beta chains (the beta chain is the multi-functional PDI).</text>
</comment>
<dbReference type="FunFam" id="1.25.40.10:FF:000161">
    <property type="entry name" value="prolyl 4-hydroxylase subunit alpha-3 isoform X1"/>
    <property type="match status" value="1"/>
</dbReference>
<feature type="domain" description="Fe2OG dioxygenase" evidence="21">
    <location>
        <begin position="420"/>
        <end position="527"/>
    </location>
</feature>
<dbReference type="AlphaFoldDB" id="A0A3Q3J4J2"/>
<dbReference type="FunFam" id="2.60.120.620:FF:000013">
    <property type="entry name" value="Prolyl 4-hydroxylase subunit alpha 3"/>
    <property type="match status" value="1"/>
</dbReference>
<evidence type="ECO:0000259" key="21">
    <source>
        <dbReference type="PROSITE" id="PS51471"/>
    </source>
</evidence>
<dbReference type="Pfam" id="PF08336">
    <property type="entry name" value="P4Ha_N"/>
    <property type="match status" value="1"/>
</dbReference>
<keyword evidence="9" id="KW-0802">TPR repeat</keyword>
<organism evidence="22 23">
    <name type="scientific">Monopterus albus</name>
    <name type="common">Swamp eel</name>
    <dbReference type="NCBI Taxonomy" id="43700"/>
    <lineage>
        <taxon>Eukaryota</taxon>
        <taxon>Metazoa</taxon>
        <taxon>Chordata</taxon>
        <taxon>Craniata</taxon>
        <taxon>Vertebrata</taxon>
        <taxon>Euteleostomi</taxon>
        <taxon>Actinopterygii</taxon>
        <taxon>Neopterygii</taxon>
        <taxon>Teleostei</taxon>
        <taxon>Neoteleostei</taxon>
        <taxon>Acanthomorphata</taxon>
        <taxon>Anabantaria</taxon>
        <taxon>Synbranchiformes</taxon>
        <taxon>Synbranchidae</taxon>
        <taxon>Monopterus</taxon>
    </lineage>
</organism>
<feature type="signal peptide" evidence="20">
    <location>
        <begin position="1"/>
        <end position="24"/>
    </location>
</feature>
<keyword evidence="11" id="KW-0847">Vitamin C</keyword>
<comment type="cofactor">
    <cofactor evidence="2">
        <name>L-ascorbate</name>
        <dbReference type="ChEBI" id="CHEBI:38290"/>
    </cofactor>
</comment>
<comment type="catalytic activity">
    <reaction evidence="16">
        <text>L-prolyl-[collagen] + 2-oxoglutarate + O2 = trans-4-hydroxy-L-prolyl-[collagen] + succinate + CO2</text>
        <dbReference type="Rhea" id="RHEA:18945"/>
        <dbReference type="Rhea" id="RHEA-COMP:11676"/>
        <dbReference type="Rhea" id="RHEA-COMP:11680"/>
        <dbReference type="ChEBI" id="CHEBI:15379"/>
        <dbReference type="ChEBI" id="CHEBI:16526"/>
        <dbReference type="ChEBI" id="CHEBI:16810"/>
        <dbReference type="ChEBI" id="CHEBI:30031"/>
        <dbReference type="ChEBI" id="CHEBI:50342"/>
        <dbReference type="ChEBI" id="CHEBI:61965"/>
        <dbReference type="EC" id="1.14.11.2"/>
    </reaction>
    <physiologicalReaction direction="left-to-right" evidence="16">
        <dbReference type="Rhea" id="RHEA:18946"/>
    </physiologicalReaction>
</comment>
<keyword evidence="23" id="KW-1185">Reference proteome</keyword>
<dbReference type="KEGG" id="malb:109953200"/>
<keyword evidence="10" id="KW-0256">Endoplasmic reticulum</keyword>
<keyword evidence="15" id="KW-0325">Glycoprotein</keyword>
<comment type="cofactor">
    <cofactor evidence="1">
        <name>Fe(2+)</name>
        <dbReference type="ChEBI" id="CHEBI:29033"/>
    </cofactor>
</comment>
<evidence type="ECO:0000256" key="3">
    <source>
        <dbReference type="ARBA" id="ARBA00002035"/>
    </source>
</evidence>
<evidence type="ECO:0000256" key="19">
    <source>
        <dbReference type="ARBA" id="ARBA00083477"/>
    </source>
</evidence>
<keyword evidence="14" id="KW-0408">Iron</keyword>
<dbReference type="InterPro" id="IPR044862">
    <property type="entry name" value="Pro_4_hyd_alph_FE2OG_OXY"/>
</dbReference>
<evidence type="ECO:0000313" key="22">
    <source>
        <dbReference type="Ensembl" id="ENSMALP00000011585.1"/>
    </source>
</evidence>
<comment type="function">
    <text evidence="3">Catalyzes the post-translational formation of 4-hydroxyproline in -Xaa-Pro-Gly- sequences in collagens and other proteins.</text>
</comment>
<evidence type="ECO:0000256" key="1">
    <source>
        <dbReference type="ARBA" id="ARBA00001954"/>
    </source>
</evidence>
<comment type="subcellular location">
    <subcellularLocation>
        <location evidence="4">Endoplasmic reticulum lumen</location>
    </subcellularLocation>
</comment>
<dbReference type="Pfam" id="PF13640">
    <property type="entry name" value="2OG-FeII_Oxy_3"/>
    <property type="match status" value="1"/>
</dbReference>